<protein>
    <submittedName>
        <fullName evidence="1">Uncharacterized protein</fullName>
    </submittedName>
</protein>
<organism evidence="1 2">
    <name type="scientific">Acetivibrio straminisolvens JCM 21531</name>
    <dbReference type="NCBI Taxonomy" id="1294263"/>
    <lineage>
        <taxon>Bacteria</taxon>
        <taxon>Bacillati</taxon>
        <taxon>Bacillota</taxon>
        <taxon>Clostridia</taxon>
        <taxon>Eubacteriales</taxon>
        <taxon>Oscillospiraceae</taxon>
        <taxon>Acetivibrio</taxon>
    </lineage>
</organism>
<comment type="caution">
    <text evidence="1">The sequence shown here is derived from an EMBL/GenBank/DDBJ whole genome shotgun (WGS) entry which is preliminary data.</text>
</comment>
<dbReference type="Proteomes" id="UP000019109">
    <property type="component" value="Unassembled WGS sequence"/>
</dbReference>
<name>W4V3Z6_9FIRM</name>
<accession>W4V3Z6</accession>
<reference evidence="1" key="1">
    <citation type="journal article" date="2014" name="Genome Announc.">
        <title>Draft Genome Sequence of Clostridium straminisolvens Strain JCM 21531T, Isolated from a Cellulose-Degrading Bacterial Community.</title>
        <authorList>
            <person name="Yuki M."/>
            <person name="Oshima K."/>
            <person name="Suda W."/>
            <person name="Sakamoto M."/>
            <person name="Kitamura K."/>
            <person name="Iida T."/>
            <person name="Hattori M."/>
            <person name="Ohkuma M."/>
        </authorList>
    </citation>
    <scope>NUCLEOTIDE SEQUENCE [LARGE SCALE GENOMIC DNA]</scope>
    <source>
        <strain evidence="1">JCM 21531</strain>
    </source>
</reference>
<keyword evidence="2" id="KW-1185">Reference proteome</keyword>
<dbReference type="AlphaFoldDB" id="W4V3Z6"/>
<evidence type="ECO:0000313" key="1">
    <source>
        <dbReference type="EMBL" id="GAE88185.1"/>
    </source>
</evidence>
<sequence>MMENDTENFDRKLKEILNSLDDFNSNKFDILMKDFVGIQIKEGILDKEISHPKYKEEIIHLLCGYSWIRKVPWEE</sequence>
<dbReference type="EMBL" id="BAVR01000015">
    <property type="protein sequence ID" value="GAE88185.1"/>
    <property type="molecule type" value="Genomic_DNA"/>
</dbReference>
<proteinExistence type="predicted"/>
<evidence type="ECO:0000313" key="2">
    <source>
        <dbReference type="Proteomes" id="UP000019109"/>
    </source>
</evidence>
<gene>
    <name evidence="1" type="ORF">JCM21531_1611</name>
</gene>